<organism evidence="2 3">
    <name type="scientific">Madurella mycetomatis</name>
    <dbReference type="NCBI Taxonomy" id="100816"/>
    <lineage>
        <taxon>Eukaryota</taxon>
        <taxon>Fungi</taxon>
        <taxon>Dikarya</taxon>
        <taxon>Ascomycota</taxon>
        <taxon>Pezizomycotina</taxon>
        <taxon>Sordariomycetes</taxon>
        <taxon>Sordariomycetidae</taxon>
        <taxon>Sordariales</taxon>
        <taxon>Sordariales incertae sedis</taxon>
        <taxon>Madurella</taxon>
    </lineage>
</organism>
<dbReference type="AlphaFoldDB" id="A0A175VV43"/>
<feature type="compositionally biased region" description="Pro residues" evidence="1">
    <location>
        <begin position="492"/>
        <end position="502"/>
    </location>
</feature>
<feature type="compositionally biased region" description="Polar residues" evidence="1">
    <location>
        <begin position="793"/>
        <end position="806"/>
    </location>
</feature>
<feature type="compositionally biased region" description="Low complexity" evidence="1">
    <location>
        <begin position="1014"/>
        <end position="1037"/>
    </location>
</feature>
<feature type="region of interest" description="Disordered" evidence="1">
    <location>
        <begin position="283"/>
        <end position="305"/>
    </location>
</feature>
<feature type="compositionally biased region" description="Basic residues" evidence="1">
    <location>
        <begin position="989"/>
        <end position="998"/>
    </location>
</feature>
<feature type="region of interest" description="Disordered" evidence="1">
    <location>
        <begin position="1204"/>
        <end position="1340"/>
    </location>
</feature>
<dbReference type="VEuPathDB" id="FungiDB:MMYC01_208890"/>
<feature type="region of interest" description="Disordered" evidence="1">
    <location>
        <begin position="565"/>
        <end position="585"/>
    </location>
</feature>
<feature type="compositionally biased region" description="Low complexity" evidence="1">
    <location>
        <begin position="1273"/>
        <end position="1311"/>
    </location>
</feature>
<evidence type="ECO:0000313" key="3">
    <source>
        <dbReference type="Proteomes" id="UP000078237"/>
    </source>
</evidence>
<feature type="region of interest" description="Disordered" evidence="1">
    <location>
        <begin position="194"/>
        <end position="230"/>
    </location>
</feature>
<feature type="region of interest" description="Disordered" evidence="1">
    <location>
        <begin position="735"/>
        <end position="830"/>
    </location>
</feature>
<feature type="compositionally biased region" description="Low complexity" evidence="1">
    <location>
        <begin position="710"/>
        <end position="722"/>
    </location>
</feature>
<feature type="compositionally biased region" description="Acidic residues" evidence="1">
    <location>
        <begin position="821"/>
        <end position="830"/>
    </location>
</feature>
<feature type="compositionally biased region" description="Basic and acidic residues" evidence="1">
    <location>
        <begin position="639"/>
        <end position="648"/>
    </location>
</feature>
<feature type="region of interest" description="Disordered" evidence="1">
    <location>
        <begin position="597"/>
        <end position="722"/>
    </location>
</feature>
<protein>
    <submittedName>
        <fullName evidence="2">Uncharacterized protein</fullName>
    </submittedName>
</protein>
<feature type="compositionally biased region" description="Low complexity" evidence="1">
    <location>
        <begin position="1215"/>
        <end position="1245"/>
    </location>
</feature>
<feature type="region of interest" description="Disordered" evidence="1">
    <location>
        <begin position="318"/>
        <end position="352"/>
    </location>
</feature>
<feature type="compositionally biased region" description="Polar residues" evidence="1">
    <location>
        <begin position="199"/>
        <end position="208"/>
    </location>
</feature>
<feature type="region of interest" description="Disordered" evidence="1">
    <location>
        <begin position="81"/>
        <end position="115"/>
    </location>
</feature>
<reference evidence="2 3" key="1">
    <citation type="journal article" date="2016" name="Genome Announc.">
        <title>Genome Sequence of Madurella mycetomatis mm55, Isolated from a Human Mycetoma Case in Sudan.</title>
        <authorList>
            <person name="Smit S."/>
            <person name="Derks M.F."/>
            <person name="Bervoets S."/>
            <person name="Fahal A."/>
            <person name="van Leeuwen W."/>
            <person name="van Belkum A."/>
            <person name="van de Sande W.W."/>
        </authorList>
    </citation>
    <scope>NUCLEOTIDE SEQUENCE [LARGE SCALE GENOMIC DNA]</scope>
    <source>
        <strain evidence="3">mm55</strain>
    </source>
</reference>
<accession>A0A175VV43</accession>
<gene>
    <name evidence="2" type="ORF">MMYC01_208890</name>
</gene>
<feature type="compositionally biased region" description="Low complexity" evidence="1">
    <location>
        <begin position="741"/>
        <end position="753"/>
    </location>
</feature>
<evidence type="ECO:0000256" key="1">
    <source>
        <dbReference type="SAM" id="MobiDB-lite"/>
    </source>
</evidence>
<dbReference type="Proteomes" id="UP000078237">
    <property type="component" value="Unassembled WGS sequence"/>
</dbReference>
<proteinExistence type="predicted"/>
<comment type="caution">
    <text evidence="2">The sequence shown here is derived from an EMBL/GenBank/DDBJ whole genome shotgun (WGS) entry which is preliminary data.</text>
</comment>
<keyword evidence="3" id="KW-1185">Reference proteome</keyword>
<feature type="compositionally biased region" description="Basic and acidic residues" evidence="1">
    <location>
        <begin position="967"/>
        <end position="988"/>
    </location>
</feature>
<name>A0A175VV43_9PEZI</name>
<dbReference type="OrthoDB" id="4207369at2759"/>
<dbReference type="EMBL" id="LCTW02000293">
    <property type="protein sequence ID" value="KXX75115.1"/>
    <property type="molecule type" value="Genomic_DNA"/>
</dbReference>
<feature type="region of interest" description="Disordered" evidence="1">
    <location>
        <begin position="460"/>
        <end position="508"/>
    </location>
</feature>
<feature type="compositionally biased region" description="Basic residues" evidence="1">
    <location>
        <begin position="212"/>
        <end position="221"/>
    </location>
</feature>
<feature type="region of interest" description="Disordered" evidence="1">
    <location>
        <begin position="896"/>
        <end position="1040"/>
    </location>
</feature>
<sequence>MLNFRGGDEGHMLHHAGFLREQDPITAECFLPPPVSFPRPWQRVAVNPVPGQRRQRKIWKRVGGLGSANSDYIRAMAELEQQGQGSRKRARQASHIPPWGDAQWNTRGKESHDGKQDLAEARAIVSLVKEEEATAAAETDNSTRLRPSMFPEESLKWVPRKRHNSRWPIEPRREEATSARMVAAMQPLIEFDVPAEPQPTDTTLQIDESQMRRRSTRRLSRRISLFPSENSPRKLSMVALSPAKTSKPVLSPVKRPPVTLSPAKVADSPLRSFRVNATPTKVVLESPKTSPPEQSPSKASTITQTQDVTVTPVVKPTPTNSFHAPASPVPLIFDQPTPDAQAEPQHETRRRVSLYSARRIDRGSSGASRLLALKAGRGSPNRRHSFTAIGERPVNVREGTKGRRNTLDMLHAAPEVIHDITPRCEDDAECTMPAPMADEVVEIDMKTNPDIFGQQQKAVETPQLHNLYPGDGAEEEKPVPEPEVSSDTVIPPAEPVTGPPHVMPSSSVTETLGVAGGADAGPRVAAFHQAATGPDACAADIKDRDRTSGLEDCSAISTAKELTTLGADEEQSTTMFAPHDPEGLSTIYEEPSIADVLSSGESGTEEPQRLTLDASSASSVDKQQDSDKASTTPSSEMSAHGEPDKDDQGPAEVSTETDSTFDIAAKHVITTRDALSSPDSPDQGREAASDWVPQQAPTNNLGEHDGLVNPSEDSVAPPAADDSACRAFSFDLGTRLSTADSGSPSRISSSGPPFLGTVTRSLTAQAPAAPAEPEPEVGSVTDAAQHERPGFTPINTRQTSPSQGTSIRVLDQLDGSGPEPESTEPDDLDEDELIEEQLQEDMAEEVTIATDEDFTLTVEDAPRVENDTLQLRAMHDDSEMEMLRKFVTRVAADKNAKAVAEGLAKKASRPPRRSGPAVSMTSSSGSPMPIAKPESGTPVRRKPLGERSPNSPSPAKKRKLGELLDFPVKDKDSADPQNKDKDNGDNNGHHHNKRRRRRLDPVLAEPTPSPSPEPASLASPAPTTAAPRRSTRTATRTARNRVALRPTAPSANAIALSMIPARFSGMGMGTVDDEAALEAHLAASARARQQRSEEKDLATVTRVNTRKNKAGAVPPQMVLAKQAEDPQGWRMRELKGVFDAREAREKRGGETGKKAKGVRWAEELVSFHTCEEVLVERGDAVMQDVEDVEGVMEGDEIAEAEPMMKAETKPKAVKKAVVVTPPTSGAGSTRRAAAAASTGAGTTTRRSSRLQAPTPVKKMGRASSNEKLGPATASASKARALPKLAPAPAAAPAGAAAGSSSSTATLSRTGAMTTRRSKIAKLGMSANGTPGPKRRGRATA</sequence>
<evidence type="ECO:0000313" key="2">
    <source>
        <dbReference type="EMBL" id="KXX75115.1"/>
    </source>
</evidence>